<proteinExistence type="predicted"/>
<keyword evidence="1" id="KW-0812">Transmembrane</keyword>
<dbReference type="KEGG" id="dpx:DAPPUDRAFT_253765"/>
<accession>E9H5D0</accession>
<sequence>MSQPSQQQVMQVLLVLDLSSLISNNFIIITWINNIRLLIEENTNVDRVTGS</sequence>
<gene>
    <name evidence="2" type="ORF">DAPPUDRAFT_253765</name>
</gene>
<evidence type="ECO:0000256" key="1">
    <source>
        <dbReference type="SAM" id="Phobius"/>
    </source>
</evidence>
<dbReference type="EMBL" id="GL732594">
    <property type="protein sequence ID" value="EFX73021.1"/>
    <property type="molecule type" value="Genomic_DNA"/>
</dbReference>
<keyword evidence="3" id="KW-1185">Reference proteome</keyword>
<keyword evidence="1" id="KW-1133">Transmembrane helix</keyword>
<dbReference type="InParanoid" id="E9H5D0"/>
<keyword evidence="1" id="KW-0472">Membrane</keyword>
<protein>
    <submittedName>
        <fullName evidence="2">Uncharacterized protein</fullName>
    </submittedName>
</protein>
<dbReference type="AlphaFoldDB" id="E9H5D0"/>
<organism evidence="2 3">
    <name type="scientific">Daphnia pulex</name>
    <name type="common">Water flea</name>
    <dbReference type="NCBI Taxonomy" id="6669"/>
    <lineage>
        <taxon>Eukaryota</taxon>
        <taxon>Metazoa</taxon>
        <taxon>Ecdysozoa</taxon>
        <taxon>Arthropoda</taxon>
        <taxon>Crustacea</taxon>
        <taxon>Branchiopoda</taxon>
        <taxon>Diplostraca</taxon>
        <taxon>Cladocera</taxon>
        <taxon>Anomopoda</taxon>
        <taxon>Daphniidae</taxon>
        <taxon>Daphnia</taxon>
    </lineage>
</organism>
<evidence type="ECO:0000313" key="2">
    <source>
        <dbReference type="EMBL" id="EFX73021.1"/>
    </source>
</evidence>
<evidence type="ECO:0000313" key="3">
    <source>
        <dbReference type="Proteomes" id="UP000000305"/>
    </source>
</evidence>
<dbReference type="HOGENOM" id="CLU_3108519_0_0_1"/>
<feature type="transmembrane region" description="Helical" evidence="1">
    <location>
        <begin position="12"/>
        <end position="32"/>
    </location>
</feature>
<dbReference type="Proteomes" id="UP000000305">
    <property type="component" value="Unassembled WGS sequence"/>
</dbReference>
<name>E9H5D0_DAPPU</name>
<reference evidence="2 3" key="1">
    <citation type="journal article" date="2011" name="Science">
        <title>The ecoresponsive genome of Daphnia pulex.</title>
        <authorList>
            <person name="Colbourne J.K."/>
            <person name="Pfrender M.E."/>
            <person name="Gilbert D."/>
            <person name="Thomas W.K."/>
            <person name="Tucker A."/>
            <person name="Oakley T.H."/>
            <person name="Tokishita S."/>
            <person name="Aerts A."/>
            <person name="Arnold G.J."/>
            <person name="Basu M.K."/>
            <person name="Bauer D.J."/>
            <person name="Caceres C.E."/>
            <person name="Carmel L."/>
            <person name="Casola C."/>
            <person name="Choi J.H."/>
            <person name="Detter J.C."/>
            <person name="Dong Q."/>
            <person name="Dusheyko S."/>
            <person name="Eads B.D."/>
            <person name="Frohlich T."/>
            <person name="Geiler-Samerotte K.A."/>
            <person name="Gerlach D."/>
            <person name="Hatcher P."/>
            <person name="Jogdeo S."/>
            <person name="Krijgsveld J."/>
            <person name="Kriventseva E.V."/>
            <person name="Kultz D."/>
            <person name="Laforsch C."/>
            <person name="Lindquist E."/>
            <person name="Lopez J."/>
            <person name="Manak J.R."/>
            <person name="Muller J."/>
            <person name="Pangilinan J."/>
            <person name="Patwardhan R.P."/>
            <person name="Pitluck S."/>
            <person name="Pritham E.J."/>
            <person name="Rechtsteiner A."/>
            <person name="Rho M."/>
            <person name="Rogozin I.B."/>
            <person name="Sakarya O."/>
            <person name="Salamov A."/>
            <person name="Schaack S."/>
            <person name="Shapiro H."/>
            <person name="Shiga Y."/>
            <person name="Skalitzky C."/>
            <person name="Smith Z."/>
            <person name="Souvorov A."/>
            <person name="Sung W."/>
            <person name="Tang Z."/>
            <person name="Tsuchiya D."/>
            <person name="Tu H."/>
            <person name="Vos H."/>
            <person name="Wang M."/>
            <person name="Wolf Y.I."/>
            <person name="Yamagata H."/>
            <person name="Yamada T."/>
            <person name="Ye Y."/>
            <person name="Shaw J.R."/>
            <person name="Andrews J."/>
            <person name="Crease T.J."/>
            <person name="Tang H."/>
            <person name="Lucas S.M."/>
            <person name="Robertson H.M."/>
            <person name="Bork P."/>
            <person name="Koonin E.V."/>
            <person name="Zdobnov E.M."/>
            <person name="Grigoriev I.V."/>
            <person name="Lynch M."/>
            <person name="Boore J.L."/>
        </authorList>
    </citation>
    <scope>NUCLEOTIDE SEQUENCE [LARGE SCALE GENOMIC DNA]</scope>
</reference>